<dbReference type="PROSITE" id="PS50995">
    <property type="entry name" value="HTH_MARR_2"/>
    <property type="match status" value="1"/>
</dbReference>
<feature type="region of interest" description="Disordered" evidence="1">
    <location>
        <begin position="1"/>
        <end position="21"/>
    </location>
</feature>
<sequence>MSSNRPHGDDPSSGTSPSRLFSLASSDARGELVDREGLDEEDVVQIDRLMAAISALRAAERSLSEASRRFMRLGETDMRALHLLIVCENTGTLATAGAIAHGLGISSASTTTLLDRLERAGHIRRTPHPTDRRALVVAIDPATREAAVRTVGRQQAGRVRAARHLDTEEREVVIGFLEDMTAQLSLDGLDWGPPPAGSRG</sequence>
<reference evidence="3 4" key="1">
    <citation type="journal article" date="2014" name="Int. J. Syst. Evol. Microbiol.">
        <title>Brachybacterium ginsengisoli sp. nov., isolated from soil of a ginseng field.</title>
        <authorList>
            <person name="Hoang V.A."/>
            <person name="Kim Y.J."/>
            <person name="Nguyen N.L."/>
            <person name="Yang D.C."/>
        </authorList>
    </citation>
    <scope>NUCLEOTIDE SEQUENCE [LARGE SCALE GENOMIC DNA]</scope>
    <source>
        <strain evidence="3 4">DCY80</strain>
    </source>
</reference>
<dbReference type="EMBL" id="CP023564">
    <property type="protein sequence ID" value="ATG54901.1"/>
    <property type="molecule type" value="Genomic_DNA"/>
</dbReference>
<dbReference type="Gene3D" id="1.10.10.10">
    <property type="entry name" value="Winged helix-like DNA-binding domain superfamily/Winged helix DNA-binding domain"/>
    <property type="match status" value="1"/>
</dbReference>
<dbReference type="InterPro" id="IPR036390">
    <property type="entry name" value="WH_DNA-bd_sf"/>
</dbReference>
<evidence type="ECO:0000259" key="2">
    <source>
        <dbReference type="PROSITE" id="PS50995"/>
    </source>
</evidence>
<feature type="compositionally biased region" description="Basic and acidic residues" evidence="1">
    <location>
        <begin position="1"/>
        <end position="10"/>
    </location>
</feature>
<dbReference type="SMART" id="SM00347">
    <property type="entry name" value="HTH_MARR"/>
    <property type="match status" value="1"/>
</dbReference>
<dbReference type="SUPFAM" id="SSF46785">
    <property type="entry name" value="Winged helix' DNA-binding domain"/>
    <property type="match status" value="1"/>
</dbReference>
<dbReference type="InterPro" id="IPR036388">
    <property type="entry name" value="WH-like_DNA-bd_sf"/>
</dbReference>
<dbReference type="AlphaFoldDB" id="A0A291GXE2"/>
<keyword evidence="4" id="KW-1185">Reference proteome</keyword>
<evidence type="ECO:0000313" key="3">
    <source>
        <dbReference type="EMBL" id="ATG54901.1"/>
    </source>
</evidence>
<evidence type="ECO:0000256" key="1">
    <source>
        <dbReference type="SAM" id="MobiDB-lite"/>
    </source>
</evidence>
<dbReference type="Proteomes" id="UP000217889">
    <property type="component" value="Chromosome"/>
</dbReference>
<protein>
    <submittedName>
        <fullName evidence="3">MarR family transcriptional regulator</fullName>
    </submittedName>
</protein>
<feature type="domain" description="HTH marR-type" evidence="2">
    <location>
        <begin position="46"/>
        <end position="182"/>
    </location>
</feature>
<accession>A0A291GXE2</accession>
<dbReference type="GO" id="GO:0006950">
    <property type="term" value="P:response to stress"/>
    <property type="evidence" value="ECO:0007669"/>
    <property type="project" value="TreeGrafter"/>
</dbReference>
<dbReference type="OrthoDB" id="162531at2"/>
<dbReference type="GO" id="GO:0003700">
    <property type="term" value="F:DNA-binding transcription factor activity"/>
    <property type="evidence" value="ECO:0007669"/>
    <property type="project" value="InterPro"/>
</dbReference>
<dbReference type="InterPro" id="IPR039422">
    <property type="entry name" value="MarR/SlyA-like"/>
</dbReference>
<dbReference type="PANTHER" id="PTHR33164">
    <property type="entry name" value="TRANSCRIPTIONAL REGULATOR, MARR FAMILY"/>
    <property type="match status" value="1"/>
</dbReference>
<name>A0A291GXE2_9MICO</name>
<dbReference type="KEGG" id="bgg:CFK41_09100"/>
<dbReference type="Pfam" id="PF01047">
    <property type="entry name" value="MarR"/>
    <property type="match status" value="1"/>
</dbReference>
<proteinExistence type="predicted"/>
<organism evidence="3 4">
    <name type="scientific">Brachybacterium ginsengisoli</name>
    <dbReference type="NCBI Taxonomy" id="1331682"/>
    <lineage>
        <taxon>Bacteria</taxon>
        <taxon>Bacillati</taxon>
        <taxon>Actinomycetota</taxon>
        <taxon>Actinomycetes</taxon>
        <taxon>Micrococcales</taxon>
        <taxon>Dermabacteraceae</taxon>
        <taxon>Brachybacterium</taxon>
    </lineage>
</organism>
<evidence type="ECO:0000313" key="4">
    <source>
        <dbReference type="Proteomes" id="UP000217889"/>
    </source>
</evidence>
<dbReference type="PANTHER" id="PTHR33164:SF106">
    <property type="entry name" value="TRANSCRIPTIONAL REGULATORY PROTEIN"/>
    <property type="match status" value="1"/>
</dbReference>
<gene>
    <name evidence="3" type="ORF">CFK41_09100</name>
</gene>
<dbReference type="RefSeq" id="WP_096799366.1">
    <property type="nucleotide sequence ID" value="NZ_CP023564.1"/>
</dbReference>
<dbReference type="InterPro" id="IPR000835">
    <property type="entry name" value="HTH_MarR-typ"/>
</dbReference>
<feature type="compositionally biased region" description="Polar residues" evidence="1">
    <location>
        <begin position="12"/>
        <end position="21"/>
    </location>
</feature>